<proteinExistence type="predicted"/>
<keyword evidence="1" id="KW-0472">Membrane</keyword>
<gene>
    <name evidence="2" type="ORF">LX83_001516</name>
</gene>
<feature type="transmembrane region" description="Helical" evidence="1">
    <location>
        <begin position="35"/>
        <end position="56"/>
    </location>
</feature>
<dbReference type="EMBL" id="JAMTCK010000003">
    <property type="protein sequence ID" value="MCP2164676.1"/>
    <property type="molecule type" value="Genomic_DNA"/>
</dbReference>
<dbReference type="RefSeq" id="WP_253768556.1">
    <property type="nucleotide sequence ID" value="NZ_JAMTCK010000003.1"/>
</dbReference>
<keyword evidence="1" id="KW-1133">Transmembrane helix</keyword>
<comment type="caution">
    <text evidence="2">The sequence shown here is derived from an EMBL/GenBank/DDBJ whole genome shotgun (WGS) entry which is preliminary data.</text>
</comment>
<keyword evidence="3" id="KW-1185">Reference proteome</keyword>
<reference evidence="2" key="1">
    <citation type="submission" date="2022-06" db="EMBL/GenBank/DDBJ databases">
        <title>Genomic Encyclopedia of Archaeal and Bacterial Type Strains, Phase II (KMG-II): from individual species to whole genera.</title>
        <authorList>
            <person name="Goeker M."/>
        </authorList>
    </citation>
    <scope>NUCLEOTIDE SEQUENCE</scope>
    <source>
        <strain evidence="2">DSM 43935</strain>
    </source>
</reference>
<organism evidence="2 3">
    <name type="scientific">Goodfellowiella coeruleoviolacea</name>
    <dbReference type="NCBI Taxonomy" id="334858"/>
    <lineage>
        <taxon>Bacteria</taxon>
        <taxon>Bacillati</taxon>
        <taxon>Actinomycetota</taxon>
        <taxon>Actinomycetes</taxon>
        <taxon>Pseudonocardiales</taxon>
        <taxon>Pseudonocardiaceae</taxon>
        <taxon>Goodfellowiella</taxon>
    </lineage>
</organism>
<evidence type="ECO:0000256" key="1">
    <source>
        <dbReference type="SAM" id="Phobius"/>
    </source>
</evidence>
<evidence type="ECO:0008006" key="4">
    <source>
        <dbReference type="Google" id="ProtNLM"/>
    </source>
</evidence>
<feature type="transmembrane region" description="Helical" evidence="1">
    <location>
        <begin position="77"/>
        <end position="104"/>
    </location>
</feature>
<dbReference type="AlphaFoldDB" id="A0AAE3KDY6"/>
<evidence type="ECO:0000313" key="2">
    <source>
        <dbReference type="EMBL" id="MCP2164676.1"/>
    </source>
</evidence>
<sequence length="157" mass="16267">MRFTRARDLVVIALVAAVVVHLVIRSAYTVLPTLPRLAGITLLVVAAVDVVLGFSVRARVQHKAGAKPVAPLAAARAVALAKASSLVGAIMLGTWVGFVGYVLPRRGELVAAASDTISALIGVVCAAALIGAGLWLEYCCKTPDRPDDDAGNDRSAR</sequence>
<dbReference type="InterPro" id="IPR021517">
    <property type="entry name" value="DUF3180"/>
</dbReference>
<keyword evidence="1" id="KW-0812">Transmembrane</keyword>
<evidence type="ECO:0000313" key="3">
    <source>
        <dbReference type="Proteomes" id="UP001206128"/>
    </source>
</evidence>
<dbReference type="Proteomes" id="UP001206128">
    <property type="component" value="Unassembled WGS sequence"/>
</dbReference>
<protein>
    <recommendedName>
        <fullName evidence="4">DUF3180 domain-containing protein</fullName>
    </recommendedName>
</protein>
<feature type="transmembrane region" description="Helical" evidence="1">
    <location>
        <begin position="116"/>
        <end position="136"/>
    </location>
</feature>
<accession>A0AAE3KDY6</accession>
<name>A0AAE3KDY6_9PSEU</name>
<dbReference type="Pfam" id="PF11377">
    <property type="entry name" value="DUF3180"/>
    <property type="match status" value="1"/>
</dbReference>